<comment type="similarity">
    <text evidence="3 11">Belongs to the PrsA family.</text>
</comment>
<dbReference type="EMBL" id="JACSQT010000006">
    <property type="protein sequence ID" value="MBD7937969.1"/>
    <property type="molecule type" value="Genomic_DNA"/>
</dbReference>
<reference evidence="15 16" key="1">
    <citation type="submission" date="2020-08" db="EMBL/GenBank/DDBJ databases">
        <title>A Genomic Blueprint of the Chicken Gut Microbiome.</title>
        <authorList>
            <person name="Gilroy R."/>
            <person name="Ravi A."/>
            <person name="Getino M."/>
            <person name="Pursley I."/>
            <person name="Horton D.L."/>
            <person name="Alikhan N.-F."/>
            <person name="Baker D."/>
            <person name="Gharbi K."/>
            <person name="Hall N."/>
            <person name="Watson M."/>
            <person name="Adriaenssens E.M."/>
            <person name="Foster-Nyarko E."/>
            <person name="Jarju S."/>
            <person name="Secka A."/>
            <person name="Antonio M."/>
            <person name="Oren A."/>
            <person name="Chaudhuri R."/>
            <person name="La Ragione R.M."/>
            <person name="Hildebrand F."/>
            <person name="Pallen M.J."/>
        </authorList>
    </citation>
    <scope>NUCLEOTIDE SEQUENCE [LARGE SCALE GENOMIC DNA]</scope>
    <source>
        <strain evidence="15 16">Sa5YUA1</strain>
    </source>
</reference>
<dbReference type="GO" id="GO:0016853">
    <property type="term" value="F:isomerase activity"/>
    <property type="evidence" value="ECO:0007669"/>
    <property type="project" value="UniProtKB-KW"/>
</dbReference>
<evidence type="ECO:0000256" key="12">
    <source>
        <dbReference type="SAM" id="MobiDB-lite"/>
    </source>
</evidence>
<keyword evidence="9 11" id="KW-0413">Isomerase</keyword>
<dbReference type="HAMAP" id="MF_01145">
    <property type="entry name" value="Foldase_PrsA"/>
    <property type="match status" value="1"/>
</dbReference>
<protein>
    <recommendedName>
        <fullName evidence="11">Foldase protein PrsA</fullName>
        <ecNumber evidence="11">5.2.1.8</ecNumber>
    </recommendedName>
</protein>
<evidence type="ECO:0000256" key="8">
    <source>
        <dbReference type="ARBA" id="ARBA00023139"/>
    </source>
</evidence>
<gene>
    <name evidence="11" type="primary">prsA</name>
    <name evidence="15" type="ORF">H9655_13135</name>
</gene>
<feature type="compositionally biased region" description="Acidic residues" evidence="12">
    <location>
        <begin position="284"/>
        <end position="295"/>
    </location>
</feature>
<evidence type="ECO:0000256" key="6">
    <source>
        <dbReference type="ARBA" id="ARBA00023110"/>
    </source>
</evidence>
<dbReference type="RefSeq" id="WP_191814716.1">
    <property type="nucleotide sequence ID" value="NZ_JACSQT010000006.1"/>
</dbReference>
<dbReference type="InterPro" id="IPR027304">
    <property type="entry name" value="Trigger_fact/SurA_dom_sf"/>
</dbReference>
<evidence type="ECO:0000256" key="1">
    <source>
        <dbReference type="ARBA" id="ARBA00000971"/>
    </source>
</evidence>
<dbReference type="EC" id="5.2.1.8" evidence="11"/>
<keyword evidence="6 11" id="KW-0697">Rotamase</keyword>
<keyword evidence="10 11" id="KW-0449">Lipoprotein</keyword>
<dbReference type="InterPro" id="IPR023058">
    <property type="entry name" value="PPIase_PpiC_CS"/>
</dbReference>
<sequence length="295" mass="33253">MKKWILSLSVATGVLVLSACSSGDSEVVVETGNGNITQEDFYQALKEQYGEQVLQELVYEKVLSENYEVSEDELNEQVDTMKEQLGSNFQLALAQYGMESEEDLKEMLRTGLMQEKAAIKDVEATEEEMKEYYENYKPEIQARHILVADKETAEEAKKKLDDGEDFSKVAEEYSTDTASAANGGDLGWFGAGQMVAEFEEAAYALKVDEISDPVESQHGFHIIQVTDKKEKESYEDMKEEIEYQVKVAKVDSTIIQDAMQRELENSGVEVKDSDFKELFKAPEAETDDSEAKDEK</sequence>
<evidence type="ECO:0000256" key="4">
    <source>
        <dbReference type="ARBA" id="ARBA00022475"/>
    </source>
</evidence>
<accession>A0ABR8QQZ6</accession>
<dbReference type="Proteomes" id="UP000657931">
    <property type="component" value="Unassembled WGS sequence"/>
</dbReference>
<dbReference type="InterPro" id="IPR023059">
    <property type="entry name" value="Foldase_PrsA"/>
</dbReference>
<dbReference type="InterPro" id="IPR000297">
    <property type="entry name" value="PPIase_PpiC"/>
</dbReference>
<evidence type="ECO:0000256" key="9">
    <source>
        <dbReference type="ARBA" id="ARBA00023235"/>
    </source>
</evidence>
<feature type="chain" id="PRO_5045597452" description="Foldase protein PrsA" evidence="13">
    <location>
        <begin position="24"/>
        <end position="295"/>
    </location>
</feature>
<keyword evidence="5 11" id="KW-0732">Signal</keyword>
<comment type="catalytic activity">
    <reaction evidence="1 11">
        <text>[protein]-peptidylproline (omega=180) = [protein]-peptidylproline (omega=0)</text>
        <dbReference type="Rhea" id="RHEA:16237"/>
        <dbReference type="Rhea" id="RHEA-COMP:10747"/>
        <dbReference type="Rhea" id="RHEA-COMP:10748"/>
        <dbReference type="ChEBI" id="CHEBI:83833"/>
        <dbReference type="ChEBI" id="CHEBI:83834"/>
        <dbReference type="EC" id="5.2.1.8"/>
    </reaction>
</comment>
<comment type="function">
    <text evidence="11">Plays a major role in protein secretion by helping the post-translocational extracellular folding of several secreted proteins.</text>
</comment>
<evidence type="ECO:0000256" key="11">
    <source>
        <dbReference type="HAMAP-Rule" id="MF_01145"/>
    </source>
</evidence>
<dbReference type="SUPFAM" id="SSF54534">
    <property type="entry name" value="FKBP-like"/>
    <property type="match status" value="1"/>
</dbReference>
<evidence type="ECO:0000256" key="5">
    <source>
        <dbReference type="ARBA" id="ARBA00022729"/>
    </source>
</evidence>
<keyword evidence="16" id="KW-1185">Reference proteome</keyword>
<feature type="compositionally biased region" description="Basic and acidic residues" evidence="12">
    <location>
        <begin position="264"/>
        <end position="283"/>
    </location>
</feature>
<keyword evidence="4 11" id="KW-1003">Cell membrane</keyword>
<keyword evidence="8 11" id="KW-0564">Palmitate</keyword>
<proteinExistence type="inferred from homology"/>
<feature type="domain" description="PpiC" evidence="14">
    <location>
        <begin position="137"/>
        <end position="227"/>
    </location>
</feature>
<comment type="caution">
    <text evidence="15">The sequence shown here is derived from an EMBL/GenBank/DDBJ whole genome shotgun (WGS) entry which is preliminary data.</text>
</comment>
<comment type="subcellular location">
    <subcellularLocation>
        <location evidence="2 11">Cell membrane</location>
        <topology evidence="2 11">Lipid-anchor</topology>
    </subcellularLocation>
</comment>
<evidence type="ECO:0000313" key="16">
    <source>
        <dbReference type="Proteomes" id="UP000657931"/>
    </source>
</evidence>
<dbReference type="InterPro" id="IPR050245">
    <property type="entry name" value="PrsA_foldase"/>
</dbReference>
<evidence type="ECO:0000256" key="3">
    <source>
        <dbReference type="ARBA" id="ARBA00006071"/>
    </source>
</evidence>
<keyword evidence="7 11" id="KW-0472">Membrane</keyword>
<dbReference type="SUPFAM" id="SSF109998">
    <property type="entry name" value="Triger factor/SurA peptide-binding domain-like"/>
    <property type="match status" value="1"/>
</dbReference>
<evidence type="ECO:0000313" key="15">
    <source>
        <dbReference type="EMBL" id="MBD7937969.1"/>
    </source>
</evidence>
<dbReference type="PROSITE" id="PS51257">
    <property type="entry name" value="PROKAR_LIPOPROTEIN"/>
    <property type="match status" value="1"/>
</dbReference>
<feature type="region of interest" description="Disordered" evidence="12">
    <location>
        <begin position="264"/>
        <end position="295"/>
    </location>
</feature>
<dbReference type="PANTHER" id="PTHR47245:SF1">
    <property type="entry name" value="FOLDASE PROTEIN PRSA"/>
    <property type="match status" value="1"/>
</dbReference>
<evidence type="ECO:0000256" key="13">
    <source>
        <dbReference type="SAM" id="SignalP"/>
    </source>
</evidence>
<evidence type="ECO:0000256" key="10">
    <source>
        <dbReference type="ARBA" id="ARBA00023288"/>
    </source>
</evidence>
<name>A0ABR8QQZ6_9BACI</name>
<dbReference type="PROSITE" id="PS50198">
    <property type="entry name" value="PPIC_PPIASE_2"/>
    <property type="match status" value="1"/>
</dbReference>
<feature type="signal peptide" evidence="13">
    <location>
        <begin position="1"/>
        <end position="23"/>
    </location>
</feature>
<organism evidence="15 16">
    <name type="scientific">Cytobacillus stercorigallinarum</name>
    <dbReference type="NCBI Taxonomy" id="2762240"/>
    <lineage>
        <taxon>Bacteria</taxon>
        <taxon>Bacillati</taxon>
        <taxon>Bacillota</taxon>
        <taxon>Bacilli</taxon>
        <taxon>Bacillales</taxon>
        <taxon>Bacillaceae</taxon>
        <taxon>Cytobacillus</taxon>
    </lineage>
</organism>
<evidence type="ECO:0000256" key="7">
    <source>
        <dbReference type="ARBA" id="ARBA00023136"/>
    </source>
</evidence>
<dbReference type="PROSITE" id="PS01096">
    <property type="entry name" value="PPIC_PPIASE_1"/>
    <property type="match status" value="1"/>
</dbReference>
<evidence type="ECO:0000259" key="14">
    <source>
        <dbReference type="PROSITE" id="PS50198"/>
    </source>
</evidence>
<dbReference type="PANTHER" id="PTHR47245">
    <property type="entry name" value="PEPTIDYLPROLYL ISOMERASE"/>
    <property type="match status" value="1"/>
</dbReference>
<dbReference type="InterPro" id="IPR046357">
    <property type="entry name" value="PPIase_dom_sf"/>
</dbReference>
<dbReference type="Gene3D" id="3.10.50.40">
    <property type="match status" value="1"/>
</dbReference>
<evidence type="ECO:0000256" key="2">
    <source>
        <dbReference type="ARBA" id="ARBA00004193"/>
    </source>
</evidence>
<dbReference type="Pfam" id="PF00639">
    <property type="entry name" value="Rotamase"/>
    <property type="match status" value="1"/>
</dbReference>